<organism evidence="2 3">
    <name type="scientific">Rugamonas rubra</name>
    <dbReference type="NCBI Taxonomy" id="758825"/>
    <lineage>
        <taxon>Bacteria</taxon>
        <taxon>Pseudomonadati</taxon>
        <taxon>Pseudomonadota</taxon>
        <taxon>Betaproteobacteria</taxon>
        <taxon>Burkholderiales</taxon>
        <taxon>Oxalobacteraceae</taxon>
        <taxon>Telluria group</taxon>
        <taxon>Rugamonas</taxon>
    </lineage>
</organism>
<dbReference type="InterPro" id="IPR050908">
    <property type="entry name" value="SmbC-like"/>
</dbReference>
<name>A0A1I4JW11_9BURK</name>
<dbReference type="Gene3D" id="3.20.80.10">
    <property type="entry name" value="Regulatory factor, effector binding domain"/>
    <property type="match status" value="1"/>
</dbReference>
<sequence length="154" mass="16728">MDVKVIDIPAVPVAYLRYKGPYGAAIGDFWMEVFAPWQQAAGLQGRTTYGVAVDDPATTAPEECRYDACVEIEPGYQPQAPARLAELPGGRCAVAAFKGTGDQMPAAWGELFGQWLPASGLQMDARPCFERYPADYAMEPDTGVFECELCIPVK</sequence>
<reference evidence="2 3" key="1">
    <citation type="submission" date="2016-10" db="EMBL/GenBank/DDBJ databases">
        <authorList>
            <person name="de Groot N.N."/>
        </authorList>
    </citation>
    <scope>NUCLEOTIDE SEQUENCE [LARGE SCALE GENOMIC DNA]</scope>
    <source>
        <strain evidence="2 3">ATCC 43154</strain>
    </source>
</reference>
<dbReference type="InterPro" id="IPR010499">
    <property type="entry name" value="AraC_E-bd"/>
</dbReference>
<proteinExistence type="predicted"/>
<dbReference type="AlphaFoldDB" id="A0A1I4JW11"/>
<dbReference type="Pfam" id="PF06445">
    <property type="entry name" value="GyrI-like"/>
    <property type="match status" value="1"/>
</dbReference>
<dbReference type="Proteomes" id="UP000199470">
    <property type="component" value="Unassembled WGS sequence"/>
</dbReference>
<gene>
    <name evidence="2" type="ORF">SAMN02982985_01248</name>
</gene>
<dbReference type="PANTHER" id="PTHR40055:SF1">
    <property type="entry name" value="TRANSCRIPTIONAL REGULATOR YGIV-RELATED"/>
    <property type="match status" value="1"/>
</dbReference>
<dbReference type="PANTHER" id="PTHR40055">
    <property type="entry name" value="TRANSCRIPTIONAL REGULATOR YGIV-RELATED"/>
    <property type="match status" value="1"/>
</dbReference>
<accession>A0A1I4JW11</accession>
<evidence type="ECO:0000313" key="3">
    <source>
        <dbReference type="Proteomes" id="UP000199470"/>
    </source>
</evidence>
<protein>
    <submittedName>
        <fullName evidence="2">DNA gyrase inhibitor GyrI</fullName>
    </submittedName>
</protein>
<dbReference type="EMBL" id="FOTW01000006">
    <property type="protein sequence ID" value="SFL70423.1"/>
    <property type="molecule type" value="Genomic_DNA"/>
</dbReference>
<keyword evidence="3" id="KW-1185">Reference proteome</keyword>
<dbReference type="SUPFAM" id="SSF55136">
    <property type="entry name" value="Probable bacterial effector-binding domain"/>
    <property type="match status" value="1"/>
</dbReference>
<dbReference type="STRING" id="758825.SAMN02982985_01248"/>
<dbReference type="InterPro" id="IPR029442">
    <property type="entry name" value="GyrI-like"/>
</dbReference>
<dbReference type="OrthoDB" id="282744at2"/>
<evidence type="ECO:0000259" key="1">
    <source>
        <dbReference type="SMART" id="SM00871"/>
    </source>
</evidence>
<dbReference type="InterPro" id="IPR011256">
    <property type="entry name" value="Reg_factor_effector_dom_sf"/>
</dbReference>
<feature type="domain" description="AraC effector-binding" evidence="1">
    <location>
        <begin position="1"/>
        <end position="154"/>
    </location>
</feature>
<dbReference type="SMART" id="SM00871">
    <property type="entry name" value="AraC_E_bind"/>
    <property type="match status" value="1"/>
</dbReference>
<dbReference type="RefSeq" id="WP_093385102.1">
    <property type="nucleotide sequence ID" value="NZ_FOTW01000006.1"/>
</dbReference>
<evidence type="ECO:0000313" key="2">
    <source>
        <dbReference type="EMBL" id="SFL70423.1"/>
    </source>
</evidence>